<keyword evidence="6" id="KW-0808">Transferase</keyword>
<dbReference type="InterPro" id="IPR011620">
    <property type="entry name" value="Sig_transdc_His_kinase_LytS_TM"/>
</dbReference>
<dbReference type="CDD" id="cd00075">
    <property type="entry name" value="HATPase"/>
    <property type="match status" value="1"/>
</dbReference>
<dbReference type="InterPro" id="IPR036890">
    <property type="entry name" value="HATPase_C_sf"/>
</dbReference>
<feature type="domain" description="Histidine kinase" evidence="15">
    <location>
        <begin position="212"/>
        <end position="416"/>
    </location>
</feature>
<evidence type="ECO:0000256" key="9">
    <source>
        <dbReference type="ARBA" id="ARBA00022777"/>
    </source>
</evidence>
<evidence type="ECO:0000313" key="17">
    <source>
        <dbReference type="Proteomes" id="UP001516662"/>
    </source>
</evidence>
<dbReference type="EC" id="2.7.13.3" evidence="3"/>
<feature type="transmembrane region" description="Helical" evidence="14">
    <location>
        <begin position="6"/>
        <end position="23"/>
    </location>
</feature>
<gene>
    <name evidence="16" type="ORF">IMZ08_21540</name>
</gene>
<dbReference type="InterPro" id="IPR036097">
    <property type="entry name" value="HisK_dim/P_sf"/>
</dbReference>
<reference evidence="16 17" key="1">
    <citation type="submission" date="2020-10" db="EMBL/GenBank/DDBJ databases">
        <title>Bacillus sp. HD4P25, an endophyte from a halophyte.</title>
        <authorList>
            <person name="Sun J.-Q."/>
        </authorList>
    </citation>
    <scope>NUCLEOTIDE SEQUENCE [LARGE SCALE GENOMIC DNA]</scope>
    <source>
        <strain evidence="16 17">YIM 93174</strain>
    </source>
</reference>
<evidence type="ECO:0000256" key="2">
    <source>
        <dbReference type="ARBA" id="ARBA00004651"/>
    </source>
</evidence>
<dbReference type="PANTHER" id="PTHR43065">
    <property type="entry name" value="SENSOR HISTIDINE KINASE"/>
    <property type="match status" value="1"/>
</dbReference>
<dbReference type="PRINTS" id="PR00344">
    <property type="entry name" value="BCTRLSENSOR"/>
</dbReference>
<accession>A0ABR9QQ42</accession>
<organism evidence="16 17">
    <name type="scientific">Litchfieldia luteola</name>
    <dbReference type="NCBI Taxonomy" id="682179"/>
    <lineage>
        <taxon>Bacteria</taxon>
        <taxon>Bacillati</taxon>
        <taxon>Bacillota</taxon>
        <taxon>Bacilli</taxon>
        <taxon>Bacillales</taxon>
        <taxon>Bacillaceae</taxon>
        <taxon>Litchfieldia</taxon>
    </lineage>
</organism>
<dbReference type="SMART" id="SM00387">
    <property type="entry name" value="HATPase_c"/>
    <property type="match status" value="1"/>
</dbReference>
<evidence type="ECO:0000256" key="11">
    <source>
        <dbReference type="ARBA" id="ARBA00022989"/>
    </source>
</evidence>
<feature type="transmembrane region" description="Helical" evidence="14">
    <location>
        <begin position="129"/>
        <end position="150"/>
    </location>
</feature>
<dbReference type="Pfam" id="PF02518">
    <property type="entry name" value="HATPase_c"/>
    <property type="match status" value="1"/>
</dbReference>
<proteinExistence type="predicted"/>
<keyword evidence="8" id="KW-0547">Nucleotide-binding</keyword>
<dbReference type="PANTHER" id="PTHR43065:SF46">
    <property type="entry name" value="C4-DICARBOXYLATE TRANSPORT SENSOR PROTEIN DCTB"/>
    <property type="match status" value="1"/>
</dbReference>
<keyword evidence="12" id="KW-0902">Two-component regulatory system</keyword>
<dbReference type="Pfam" id="PF00512">
    <property type="entry name" value="HisKA"/>
    <property type="match status" value="1"/>
</dbReference>
<keyword evidence="7 14" id="KW-0812">Transmembrane</keyword>
<dbReference type="InterPro" id="IPR003594">
    <property type="entry name" value="HATPase_dom"/>
</dbReference>
<evidence type="ECO:0000256" key="8">
    <source>
        <dbReference type="ARBA" id="ARBA00022741"/>
    </source>
</evidence>
<comment type="caution">
    <text evidence="16">The sequence shown here is derived from an EMBL/GenBank/DDBJ whole genome shotgun (WGS) entry which is preliminary data.</text>
</comment>
<evidence type="ECO:0000256" key="14">
    <source>
        <dbReference type="SAM" id="Phobius"/>
    </source>
</evidence>
<evidence type="ECO:0000256" key="13">
    <source>
        <dbReference type="ARBA" id="ARBA00023136"/>
    </source>
</evidence>
<name>A0ABR9QQ42_9BACI</name>
<dbReference type="PROSITE" id="PS50109">
    <property type="entry name" value="HIS_KIN"/>
    <property type="match status" value="1"/>
</dbReference>
<feature type="transmembrane region" description="Helical" evidence="14">
    <location>
        <begin position="99"/>
        <end position="117"/>
    </location>
</feature>
<dbReference type="GO" id="GO:0005524">
    <property type="term" value="F:ATP binding"/>
    <property type="evidence" value="ECO:0007669"/>
    <property type="project" value="UniProtKB-KW"/>
</dbReference>
<dbReference type="EMBL" id="JADCLJ010000025">
    <property type="protein sequence ID" value="MBE4910627.1"/>
    <property type="molecule type" value="Genomic_DNA"/>
</dbReference>
<keyword evidence="13 14" id="KW-0472">Membrane</keyword>
<dbReference type="SMART" id="SM00388">
    <property type="entry name" value="HisKA"/>
    <property type="match status" value="1"/>
</dbReference>
<feature type="transmembrane region" description="Helical" evidence="14">
    <location>
        <begin position="63"/>
        <end position="87"/>
    </location>
</feature>
<dbReference type="Proteomes" id="UP001516662">
    <property type="component" value="Unassembled WGS sequence"/>
</dbReference>
<dbReference type="CDD" id="cd00082">
    <property type="entry name" value="HisKA"/>
    <property type="match status" value="1"/>
</dbReference>
<dbReference type="SUPFAM" id="SSF47384">
    <property type="entry name" value="Homodimeric domain of signal transducing histidine kinase"/>
    <property type="match status" value="1"/>
</dbReference>
<keyword evidence="17" id="KW-1185">Reference proteome</keyword>
<evidence type="ECO:0000259" key="15">
    <source>
        <dbReference type="PROSITE" id="PS50109"/>
    </source>
</evidence>
<evidence type="ECO:0000256" key="7">
    <source>
        <dbReference type="ARBA" id="ARBA00022692"/>
    </source>
</evidence>
<evidence type="ECO:0000256" key="1">
    <source>
        <dbReference type="ARBA" id="ARBA00000085"/>
    </source>
</evidence>
<dbReference type="Gene3D" id="1.10.287.130">
    <property type="match status" value="1"/>
</dbReference>
<evidence type="ECO:0000256" key="3">
    <source>
        <dbReference type="ARBA" id="ARBA00012438"/>
    </source>
</evidence>
<feature type="transmembrane region" description="Helical" evidence="14">
    <location>
        <begin position="162"/>
        <end position="180"/>
    </location>
</feature>
<evidence type="ECO:0000313" key="16">
    <source>
        <dbReference type="EMBL" id="MBE4910627.1"/>
    </source>
</evidence>
<dbReference type="InterPro" id="IPR005467">
    <property type="entry name" value="His_kinase_dom"/>
</dbReference>
<evidence type="ECO:0000256" key="4">
    <source>
        <dbReference type="ARBA" id="ARBA00022475"/>
    </source>
</evidence>
<feature type="transmembrane region" description="Helical" evidence="14">
    <location>
        <begin position="35"/>
        <end position="57"/>
    </location>
</feature>
<evidence type="ECO:0000256" key="5">
    <source>
        <dbReference type="ARBA" id="ARBA00022553"/>
    </source>
</evidence>
<keyword evidence="10 16" id="KW-0067">ATP-binding</keyword>
<dbReference type="Gene3D" id="3.30.565.10">
    <property type="entry name" value="Histidine kinase-like ATPase, C-terminal domain"/>
    <property type="match status" value="1"/>
</dbReference>
<comment type="subcellular location">
    <subcellularLocation>
        <location evidence="2">Cell membrane</location>
        <topology evidence="2">Multi-pass membrane protein</topology>
    </subcellularLocation>
</comment>
<protein>
    <recommendedName>
        <fullName evidence="3">histidine kinase</fullName>
        <ecNumber evidence="3">2.7.13.3</ecNumber>
    </recommendedName>
</protein>
<sequence length="421" mass="47047">MLVEKLLLHVLIILMPIFIYNFFFAKKRFGKSPYFCGMLQGISVTLCLLFSFEAYGLYWDLRYVPLVLASLYGGPVASVIVLCAYFGVRTYIGGDALPIGYLSGILAVMVPFLYSFKFMSYPAKKRIRMAVLVGVWPMLVMLAMLGTHLVITGDESAVNYDIIKNVLIFGAIQVVSIWIASRINESMIENELMKQEIARAEKLNTLGELAASIAHEVRNPLTVVKGFLQLMHKQEKGQNHTYLTLVLSELGRAESIINDYLNFAKPQFEKIEECNLTEILTDISILLEPLANKDGVNLEYSLEEDIYVITDRNQVKQAFINLIKNAIEATNDGGCVSVTLKIENEQAFILIRDTGKGMSEEELSRIGTLFYTTRDKGTGLGTTVSLRIIESMGGQIDYKSEQNVGTEVIVLLPAIQKESSK</sequence>
<dbReference type="InterPro" id="IPR004358">
    <property type="entry name" value="Sig_transdc_His_kin-like_C"/>
</dbReference>
<evidence type="ECO:0000256" key="12">
    <source>
        <dbReference type="ARBA" id="ARBA00023012"/>
    </source>
</evidence>
<keyword evidence="11 14" id="KW-1133">Transmembrane helix</keyword>
<dbReference type="RefSeq" id="WP_193539902.1">
    <property type="nucleotide sequence ID" value="NZ_JADCLJ010000025.1"/>
</dbReference>
<dbReference type="SUPFAM" id="SSF55874">
    <property type="entry name" value="ATPase domain of HSP90 chaperone/DNA topoisomerase II/histidine kinase"/>
    <property type="match status" value="1"/>
</dbReference>
<evidence type="ECO:0000256" key="6">
    <source>
        <dbReference type="ARBA" id="ARBA00022679"/>
    </source>
</evidence>
<evidence type="ECO:0000256" key="10">
    <source>
        <dbReference type="ARBA" id="ARBA00022840"/>
    </source>
</evidence>
<keyword evidence="4" id="KW-1003">Cell membrane</keyword>
<dbReference type="InterPro" id="IPR003661">
    <property type="entry name" value="HisK_dim/P_dom"/>
</dbReference>
<dbReference type="Pfam" id="PF07694">
    <property type="entry name" value="5TM-5TMR_LYT"/>
    <property type="match status" value="1"/>
</dbReference>
<comment type="catalytic activity">
    <reaction evidence="1">
        <text>ATP + protein L-histidine = ADP + protein N-phospho-L-histidine.</text>
        <dbReference type="EC" id="2.7.13.3"/>
    </reaction>
</comment>
<keyword evidence="5" id="KW-0597">Phosphoprotein</keyword>
<keyword evidence="9" id="KW-0418">Kinase</keyword>